<feature type="compositionally biased region" description="Polar residues" evidence="1">
    <location>
        <begin position="138"/>
        <end position="151"/>
    </location>
</feature>
<reference evidence="3 4" key="1">
    <citation type="journal article" date="2017" name="Curr. Biol.">
        <title>Genome architecture and evolution of a unichromosomal asexual nematode.</title>
        <authorList>
            <person name="Fradin H."/>
            <person name="Zegar C."/>
            <person name="Gutwein M."/>
            <person name="Lucas J."/>
            <person name="Kovtun M."/>
            <person name="Corcoran D."/>
            <person name="Baugh L.R."/>
            <person name="Kiontke K."/>
            <person name="Gunsalus K."/>
            <person name="Fitch D.H."/>
            <person name="Piano F."/>
        </authorList>
    </citation>
    <scope>NUCLEOTIDE SEQUENCE [LARGE SCALE GENOMIC DNA]</scope>
    <source>
        <strain evidence="3">PF1309</strain>
    </source>
</reference>
<dbReference type="InterPro" id="IPR007110">
    <property type="entry name" value="Ig-like_dom"/>
</dbReference>
<keyword evidence="4" id="KW-1185">Reference proteome</keyword>
<dbReference type="Proteomes" id="UP000218231">
    <property type="component" value="Unassembled WGS sequence"/>
</dbReference>
<feature type="domain" description="Ig-like" evidence="2">
    <location>
        <begin position="9"/>
        <end position="148"/>
    </location>
</feature>
<organism evidence="3 4">
    <name type="scientific">Diploscapter pachys</name>
    <dbReference type="NCBI Taxonomy" id="2018661"/>
    <lineage>
        <taxon>Eukaryota</taxon>
        <taxon>Metazoa</taxon>
        <taxon>Ecdysozoa</taxon>
        <taxon>Nematoda</taxon>
        <taxon>Chromadorea</taxon>
        <taxon>Rhabditida</taxon>
        <taxon>Rhabditina</taxon>
        <taxon>Rhabditomorpha</taxon>
        <taxon>Rhabditoidea</taxon>
        <taxon>Rhabditidae</taxon>
        <taxon>Diploscapter</taxon>
    </lineage>
</organism>
<dbReference type="AlphaFoldDB" id="A0A2A2JMP2"/>
<protein>
    <recommendedName>
        <fullName evidence="2">Ig-like domain-containing protein</fullName>
    </recommendedName>
</protein>
<sequence length="230" mass="26382">MLKETKSLPYISAASTLKNTYSNQYDAFSLNCPHVADSGSDDVKIEVTWTLNETVWLKIEDGEKKVSNRLTSINRRKVGGKTVLRIMLNNGRYMFDYDELTGDFSMEIRPVEIQEDMGIWQCHVTVYQKGNTHILTSRSRAKSPNSITTDPPQMHSHSSEVLFKPPTSREIDYEMDLNPAAPYYDLDLPYYDPSSRSYARSAFFNNSPSKFLAKSYLVTFAVFLYCIMFL</sequence>
<name>A0A2A2JMP2_9BILA</name>
<evidence type="ECO:0000259" key="2">
    <source>
        <dbReference type="PROSITE" id="PS50835"/>
    </source>
</evidence>
<dbReference type="OrthoDB" id="5806254at2759"/>
<proteinExistence type="predicted"/>
<dbReference type="EMBL" id="LIAE01010339">
    <property type="protein sequence ID" value="PAV62911.1"/>
    <property type="molecule type" value="Genomic_DNA"/>
</dbReference>
<dbReference type="PROSITE" id="PS50835">
    <property type="entry name" value="IG_LIKE"/>
    <property type="match status" value="1"/>
</dbReference>
<evidence type="ECO:0000313" key="4">
    <source>
        <dbReference type="Proteomes" id="UP000218231"/>
    </source>
</evidence>
<comment type="caution">
    <text evidence="3">The sequence shown here is derived from an EMBL/GenBank/DDBJ whole genome shotgun (WGS) entry which is preliminary data.</text>
</comment>
<accession>A0A2A2JMP2</accession>
<evidence type="ECO:0000313" key="3">
    <source>
        <dbReference type="EMBL" id="PAV62911.1"/>
    </source>
</evidence>
<gene>
    <name evidence="3" type="ORF">WR25_26749</name>
</gene>
<feature type="region of interest" description="Disordered" evidence="1">
    <location>
        <begin position="138"/>
        <end position="160"/>
    </location>
</feature>
<evidence type="ECO:0000256" key="1">
    <source>
        <dbReference type="SAM" id="MobiDB-lite"/>
    </source>
</evidence>